<dbReference type="OrthoDB" id="3184410at2759"/>
<dbReference type="SUPFAM" id="SSF56112">
    <property type="entry name" value="Protein kinase-like (PK-like)"/>
    <property type="match status" value="1"/>
</dbReference>
<feature type="region of interest" description="Disordered" evidence="1">
    <location>
        <begin position="672"/>
        <end position="1695"/>
    </location>
</feature>
<feature type="region of interest" description="Disordered" evidence="1">
    <location>
        <begin position="1731"/>
        <end position="1767"/>
    </location>
</feature>
<feature type="compositionally biased region" description="Basic and acidic residues" evidence="1">
    <location>
        <begin position="1163"/>
        <end position="1173"/>
    </location>
</feature>
<protein>
    <recommendedName>
        <fullName evidence="4">Protein kinase domain-containing protein</fullName>
    </recommendedName>
</protein>
<evidence type="ECO:0000313" key="3">
    <source>
        <dbReference type="Proteomes" id="UP000287166"/>
    </source>
</evidence>
<feature type="region of interest" description="Disordered" evidence="1">
    <location>
        <begin position="514"/>
        <end position="563"/>
    </location>
</feature>
<comment type="caution">
    <text evidence="2">The sequence shown here is derived from an EMBL/GenBank/DDBJ whole genome shotgun (WGS) entry which is preliminary data.</text>
</comment>
<feature type="compositionally biased region" description="Low complexity" evidence="1">
    <location>
        <begin position="703"/>
        <end position="734"/>
    </location>
</feature>
<evidence type="ECO:0000313" key="2">
    <source>
        <dbReference type="EMBL" id="GBE80414.1"/>
    </source>
</evidence>
<feature type="compositionally biased region" description="Basic and acidic residues" evidence="1">
    <location>
        <begin position="896"/>
        <end position="909"/>
    </location>
</feature>
<dbReference type="InterPro" id="IPR011009">
    <property type="entry name" value="Kinase-like_dom_sf"/>
</dbReference>
<sequence>MKDIKTIAMKLEPFDRISTSFTVPPDNLCLHIAVTVPADKKRRREEDTDTSVAKCAKVVEDNKHVIMAIKTKLPAPSTGARASEFRQLQADSETRIKNGRPLDCTGPPISIYHPVFAEFLDHAADPSTIPSANILKAMHEIFQLSSEFYMDELLRQNKINELFCGLLGMSVHPMSPGDGSCNDGAVVAFCPPFKKNALCAIMEYKNEMGLSGTDTAVQGALGFVKWQQLQGWASVCCCPTFIIAIVGPYVCILGAVIADDVLIEPLTDFLWLGGTPHLNKRVVAAARVFNTLKSCLEQLQTFYQGLRLPTDNTRLFVYPYFNSYRKDNRDVHLAYVGRIGSKDERVGSTLFEAKTDMGDRVAVKFVKDYSSRGHRLLVQHGLAPALHCFESVGGGMHVVVMDLVGARTLFELTWDGIPANVRQSILDDIKKAVCLLHDAHLVFGDLRPPNVMVVDWAGTGQKDENFAHVTFVFYFRCVIILLANTLAAERAQDTRESERCAWFCAELESIQDQASRRSVDRQMSTRQNKKRKGRSNVINRERTVTTLTDGPESSFLSTPTHDDSMNVPFSVPAGAQPGHPQGPGMPPPGYALQPAFAPFPYAGYMPPLPGPAFVPPHPAVPPQPFFHQPPPPPPPGQSDLEVLEKLKESIKNGQHEFFRAVPQPATLAKLYLGPRATTQVPPHPEQISQDLPTDAAKPVLAPNVGDNNGNNNNNNVSSNNNAGSNGALSGATSGEQLRRLRSQPSEPWDAQRKPAGQQSVSDSLPPNNNNAQAPPAPRYGADQRYDSARGSTPAAQPASAGAKPLDSKPPPSAAEGPQRATGYDASNTDSARQGPPGPKYDPTLGRAPSEKSVASESAAQGTKPPGDLPSSGKPPPYGDKDDVRNAREPAWGYRNGAEDKPSSRFEDRPGSNGRLADSRYGNGNDHNGRFSAARFYDRDKDREREREREREKDRDWDRERDRDRRPDYSRFRDDRRNDDRPRPLPDTRRPYESRYEPVRRYEKPAEMRANDDRSSDSRQLRPLTDERSYGRPALDSSPSRAQGRPLPPDDRRGPPPADRPLRPGDDHRSPVSGAVDRSYRPLDDRPYRPLDDRRPPVPPAAADRSLRPPDDRRAPTPPSAADRPLRPLDDRRPLPPPPAGDRQLRPGDDRRPPVPPAAAVSERQVRPGDDRRTPLPPPSNVDRQARAPLDDRRPPLPPSADRQVRPPPGDDRRPPVSEDRNPRPGPVPAAPADSAAPRSVEDRNGRVPPHVEDRNVRPPVPLEDRLTRPVPLHERLSASTAGRPEDRTPSTRPGVDERGPRPALEERLSHAVSAAAAATSVATSAAPPPPAEERATRPPPPPPLPAAAVAPDRDRVARPVPADDRNMLLAEPARPPLPAQPERAARPDERARAPIEDRFARPVTPVGSRPGPFPTSRAQSLAREDPRAFKPRSRTRSPVRPDVRERAPYREPERYAERRGADMMDVDSPRFAERPLPYRRAPSPAPPPPDPYAPPRAWAPPAGEAFAEDSARRAPAVEGYGRDWREEERGGYGDEWEVRGVRGGWERREYERERYVERDAVSSNGWETREERERRVSADQPPPPPPPPPPGARPLSSRLTDGYPGEDRGYARDMERARYAGVETPPPPAFSRIRPRSPSPLRRAPDDLRPPIKRPRDDAYAPAGAYYSPAPATSELPRAPPPPPPPAEYAAPASGYYDDRAPPVAYAGGAPAGGIAREREYVDTREGGYAYERREAVGRMPPPRSPPPYGRGAYGRDDRRYSLPPRG</sequence>
<feature type="compositionally biased region" description="Basic and acidic residues" evidence="1">
    <location>
        <begin position="1643"/>
        <end position="1659"/>
    </location>
</feature>
<feature type="compositionally biased region" description="Basic and acidic residues" evidence="1">
    <location>
        <begin position="1104"/>
        <end position="1114"/>
    </location>
</feature>
<feature type="compositionally biased region" description="Basic and acidic residues" evidence="1">
    <location>
        <begin position="1351"/>
        <end position="1366"/>
    </location>
</feature>
<dbReference type="STRING" id="139825.A0A401GE02"/>
<dbReference type="EMBL" id="BFAD01000003">
    <property type="protein sequence ID" value="GBE80414.1"/>
    <property type="molecule type" value="Genomic_DNA"/>
</dbReference>
<evidence type="ECO:0008006" key="4">
    <source>
        <dbReference type="Google" id="ProtNLM"/>
    </source>
</evidence>
<feature type="compositionally biased region" description="Basic and acidic residues" evidence="1">
    <location>
        <begin position="1605"/>
        <end position="1618"/>
    </location>
</feature>
<feature type="compositionally biased region" description="Basic and acidic residues" evidence="1">
    <location>
        <begin position="1047"/>
        <end position="1069"/>
    </location>
</feature>
<feature type="compositionally biased region" description="Basic and acidic residues" evidence="1">
    <location>
        <begin position="1520"/>
        <end position="1560"/>
    </location>
</feature>
<feature type="compositionally biased region" description="Basic and acidic residues" evidence="1">
    <location>
        <begin position="1077"/>
        <end position="1095"/>
    </location>
</feature>
<feature type="compositionally biased region" description="Low complexity" evidence="1">
    <location>
        <begin position="1660"/>
        <end position="1672"/>
    </location>
</feature>
<reference evidence="2 3" key="1">
    <citation type="journal article" date="2018" name="Sci. Rep.">
        <title>Genome sequence of the cauliflower mushroom Sparassis crispa (Hanabiratake) and its association with beneficial usage.</title>
        <authorList>
            <person name="Kiyama R."/>
            <person name="Furutani Y."/>
            <person name="Kawaguchi K."/>
            <person name="Nakanishi T."/>
        </authorList>
    </citation>
    <scope>NUCLEOTIDE SEQUENCE [LARGE SCALE GENOMIC DNA]</scope>
</reference>
<feature type="compositionally biased region" description="Pro residues" evidence="1">
    <location>
        <begin position="1483"/>
        <end position="1498"/>
    </location>
</feature>
<keyword evidence="3" id="KW-1185">Reference proteome</keyword>
<feature type="compositionally biased region" description="Pro residues" evidence="1">
    <location>
        <begin position="1678"/>
        <end position="1687"/>
    </location>
</feature>
<feature type="compositionally biased region" description="Basic and acidic residues" evidence="1">
    <location>
        <begin position="1283"/>
        <end position="1309"/>
    </location>
</feature>
<dbReference type="RefSeq" id="XP_027611327.1">
    <property type="nucleotide sequence ID" value="XM_027755526.1"/>
</dbReference>
<feature type="compositionally biased region" description="Low complexity" evidence="1">
    <location>
        <begin position="1311"/>
        <end position="1325"/>
    </location>
</feature>
<dbReference type="Gene3D" id="1.10.510.10">
    <property type="entry name" value="Transferase(Phosphotransferase) domain 1"/>
    <property type="match status" value="1"/>
</dbReference>
<evidence type="ECO:0000256" key="1">
    <source>
        <dbReference type="SAM" id="MobiDB-lite"/>
    </source>
</evidence>
<accession>A0A401GE02</accession>
<dbReference type="InParanoid" id="A0A401GE02"/>
<feature type="compositionally biased region" description="Basic and acidic residues" evidence="1">
    <location>
        <begin position="1567"/>
        <end position="1577"/>
    </location>
</feature>
<feature type="compositionally biased region" description="Basic and acidic residues" evidence="1">
    <location>
        <begin position="1202"/>
        <end position="1222"/>
    </location>
</feature>
<feature type="compositionally biased region" description="Basic and acidic residues" evidence="1">
    <location>
        <begin position="1123"/>
        <end position="1133"/>
    </location>
</feature>
<feature type="compositionally biased region" description="Polar residues" evidence="1">
    <location>
        <begin position="676"/>
        <end position="691"/>
    </location>
</feature>
<feature type="compositionally biased region" description="Basic and acidic residues" evidence="1">
    <location>
        <begin position="878"/>
        <end position="887"/>
    </location>
</feature>
<organism evidence="2 3">
    <name type="scientific">Sparassis crispa</name>
    <dbReference type="NCBI Taxonomy" id="139825"/>
    <lineage>
        <taxon>Eukaryota</taxon>
        <taxon>Fungi</taxon>
        <taxon>Dikarya</taxon>
        <taxon>Basidiomycota</taxon>
        <taxon>Agaricomycotina</taxon>
        <taxon>Agaricomycetes</taxon>
        <taxon>Polyporales</taxon>
        <taxon>Sparassidaceae</taxon>
        <taxon>Sparassis</taxon>
    </lineage>
</organism>
<dbReference type="GeneID" id="38777331"/>
<gene>
    <name evidence="2" type="ORF">SCP_0301290</name>
</gene>
<feature type="compositionally biased region" description="Basic and acidic residues" evidence="1">
    <location>
        <begin position="1439"/>
        <end position="1473"/>
    </location>
</feature>
<name>A0A401GE02_9APHY</name>
<feature type="compositionally biased region" description="Basic and acidic residues" evidence="1">
    <location>
        <begin position="1383"/>
        <end position="1400"/>
    </location>
</feature>
<dbReference type="Proteomes" id="UP000287166">
    <property type="component" value="Unassembled WGS sequence"/>
</dbReference>
<feature type="compositionally biased region" description="Basic and acidic residues" evidence="1">
    <location>
        <begin position="1239"/>
        <end position="1276"/>
    </location>
</feature>
<feature type="compositionally biased region" description="Pro residues" evidence="1">
    <location>
        <begin position="1580"/>
        <end position="1592"/>
    </location>
</feature>
<feature type="compositionally biased region" description="Basic and acidic residues" evidence="1">
    <location>
        <begin position="935"/>
        <end position="1029"/>
    </location>
</feature>
<feature type="compositionally biased region" description="Basic and acidic residues" evidence="1">
    <location>
        <begin position="1183"/>
        <end position="1194"/>
    </location>
</feature>
<proteinExistence type="predicted"/>
<feature type="compositionally biased region" description="Pro residues" evidence="1">
    <location>
        <begin position="1740"/>
        <end position="1749"/>
    </location>
</feature>
<feature type="compositionally biased region" description="Basic and acidic residues" evidence="1">
    <location>
        <begin position="1142"/>
        <end position="1152"/>
    </location>
</feature>